<dbReference type="InterPro" id="IPR041617">
    <property type="entry name" value="TPR_MalT"/>
</dbReference>
<organism evidence="5 6">
    <name type="scientific">Adhaeribacter soli</name>
    <dbReference type="NCBI Taxonomy" id="2607655"/>
    <lineage>
        <taxon>Bacteria</taxon>
        <taxon>Pseudomonadati</taxon>
        <taxon>Bacteroidota</taxon>
        <taxon>Cytophagia</taxon>
        <taxon>Cytophagales</taxon>
        <taxon>Hymenobacteraceae</taxon>
        <taxon>Adhaeribacter</taxon>
    </lineage>
</organism>
<dbReference type="CDD" id="cd06170">
    <property type="entry name" value="LuxR_C_like"/>
    <property type="match status" value="1"/>
</dbReference>
<dbReference type="Gene3D" id="3.40.50.300">
    <property type="entry name" value="P-loop containing nucleotide triphosphate hydrolases"/>
    <property type="match status" value="1"/>
</dbReference>
<dbReference type="RefSeq" id="WP_150905304.1">
    <property type="nucleotide sequence ID" value="NZ_VTWT01000011.1"/>
</dbReference>
<keyword evidence="1" id="KW-0805">Transcription regulation</keyword>
<dbReference type="InterPro" id="IPR036388">
    <property type="entry name" value="WH-like_DNA-bd_sf"/>
</dbReference>
<gene>
    <name evidence="5" type="ORF">F0P94_17070</name>
</gene>
<comment type="caution">
    <text evidence="5">The sequence shown here is derived from an EMBL/GenBank/DDBJ whole genome shotgun (WGS) entry which is preliminary data.</text>
</comment>
<sequence>MLLTKLHRPPAGNNIVHRSALFEQLNLGLERKLILISAPAGFGKSMLVSDWSLQHIIPTAWFSIDNGDNDFASFVNYICAAIQTIKKDFGLKTVALLQSPNLPSAESVSALLINEIIEIPKQFLLVLDDFHVIRNPEIVKFTAHFLERLPANIHVVILTRSDPALPLARLRSQQQLVELRALDLGFSANDIHYLFNKKLKLKLSSEEVISLHAKTEGWIAGLQLLALSLQGREDISQFVRDFKGDNRYIMDYLLEEVLKIQTEDVKEFLLQTAVLEQLSAPLCNSLLNRNDSQAILEALEQNNMFIIPLDSERKWYRYHHLFARLLKQRLSVRDKEAVTELHKKAADWFKNNAFPFAAIEHSLEAGNPEKSAAYLGEIIEKMWEGGNHSAIMKYGDLLPADLVKKNATLSLFYSWTLIASGQVQKAAPFLIAAEENVRERLKDPTATEEEVCGDKKLFGKIAVALGYKYTFLGNPEKIFSYCKIAMENLSEDDPLWFSWGWYLTGMAQQAAENILESIEAQKKAMEYGKKAGNNYLITSIAISLAYSETRLGLFKLSHKRCANLLQLLQEQGYSEMLKSEWSFAVLYGNMAAIEYFWADLDNALENIQKAYSLCQTEADVTTKAIVVLVYCLVLHGRGDMAASEMKLKELDEVVKANAVNPNLKAMYVALKGGMLVLLNQPEKARSFFETNGLDPDKKITYADEHGYVAYALLLVSEHKVEQAFTLLARLYEMAAAQNRVERIIEIKIIYAVIYKFTGEKEKAVLNLVQSLEYAADNEIIMNHVNYLALINDLLLEVYKVQKTGKTKIPDSLLRKLKLTIAKREKQAKVIIPENLSSREVDTLQLIALELSNQEIADKLFVSLNTVKTHVKNIYAKLEVDNRKKAIEKGKALQLI</sequence>
<evidence type="ECO:0000313" key="6">
    <source>
        <dbReference type="Proteomes" id="UP000326570"/>
    </source>
</evidence>
<name>A0A5N1IP11_9BACT</name>
<evidence type="ECO:0000256" key="1">
    <source>
        <dbReference type="ARBA" id="ARBA00023015"/>
    </source>
</evidence>
<keyword evidence="3" id="KW-0804">Transcription</keyword>
<dbReference type="PRINTS" id="PR00038">
    <property type="entry name" value="HTHLUXR"/>
</dbReference>
<protein>
    <recommendedName>
        <fullName evidence="4">HTH luxR-type domain-containing protein</fullName>
    </recommendedName>
</protein>
<dbReference type="SUPFAM" id="SSF52540">
    <property type="entry name" value="P-loop containing nucleoside triphosphate hydrolases"/>
    <property type="match status" value="1"/>
</dbReference>
<dbReference type="GO" id="GO:0003677">
    <property type="term" value="F:DNA binding"/>
    <property type="evidence" value="ECO:0007669"/>
    <property type="project" value="UniProtKB-KW"/>
</dbReference>
<dbReference type="InterPro" id="IPR011990">
    <property type="entry name" value="TPR-like_helical_dom_sf"/>
</dbReference>
<dbReference type="InterPro" id="IPR027417">
    <property type="entry name" value="P-loop_NTPase"/>
</dbReference>
<feature type="domain" description="HTH luxR-type" evidence="4">
    <location>
        <begin position="828"/>
        <end position="893"/>
    </location>
</feature>
<dbReference type="SMART" id="SM00421">
    <property type="entry name" value="HTH_LUXR"/>
    <property type="match status" value="1"/>
</dbReference>
<dbReference type="Proteomes" id="UP000326570">
    <property type="component" value="Unassembled WGS sequence"/>
</dbReference>
<dbReference type="SUPFAM" id="SSF46894">
    <property type="entry name" value="C-terminal effector domain of the bipartite response regulators"/>
    <property type="match status" value="1"/>
</dbReference>
<dbReference type="GO" id="GO:0006355">
    <property type="term" value="P:regulation of DNA-templated transcription"/>
    <property type="evidence" value="ECO:0007669"/>
    <property type="project" value="InterPro"/>
</dbReference>
<reference evidence="5 6" key="1">
    <citation type="submission" date="2019-09" db="EMBL/GenBank/DDBJ databases">
        <title>Genome sequence of Adhaeribacter sp. M2.</title>
        <authorList>
            <person name="Srinivasan S."/>
        </authorList>
    </citation>
    <scope>NUCLEOTIDE SEQUENCE [LARGE SCALE GENOMIC DNA]</scope>
    <source>
        <strain evidence="5 6">M2</strain>
    </source>
</reference>
<dbReference type="InterPro" id="IPR059106">
    <property type="entry name" value="WHD_MalT"/>
</dbReference>
<accession>A0A5N1IP11</accession>
<dbReference type="Pfam" id="PF17874">
    <property type="entry name" value="TPR_MalT"/>
    <property type="match status" value="1"/>
</dbReference>
<dbReference type="EMBL" id="VTWT01000011">
    <property type="protein sequence ID" value="KAA9325647.1"/>
    <property type="molecule type" value="Genomic_DNA"/>
</dbReference>
<dbReference type="Gene3D" id="1.25.40.10">
    <property type="entry name" value="Tetratricopeptide repeat domain"/>
    <property type="match status" value="1"/>
</dbReference>
<evidence type="ECO:0000313" key="5">
    <source>
        <dbReference type="EMBL" id="KAA9325647.1"/>
    </source>
</evidence>
<keyword evidence="6" id="KW-1185">Reference proteome</keyword>
<dbReference type="InterPro" id="IPR000792">
    <property type="entry name" value="Tscrpt_reg_LuxR_C"/>
</dbReference>
<dbReference type="Gene3D" id="1.10.10.10">
    <property type="entry name" value="Winged helix-like DNA-binding domain superfamily/Winged helix DNA-binding domain"/>
    <property type="match status" value="1"/>
</dbReference>
<dbReference type="InterPro" id="IPR016032">
    <property type="entry name" value="Sig_transdc_resp-reg_C-effctor"/>
</dbReference>
<proteinExistence type="predicted"/>
<dbReference type="PROSITE" id="PS50043">
    <property type="entry name" value="HTH_LUXR_2"/>
    <property type="match status" value="1"/>
</dbReference>
<dbReference type="PANTHER" id="PTHR44688:SF16">
    <property type="entry name" value="DNA-BINDING TRANSCRIPTIONAL ACTIVATOR DEVR_DOSR"/>
    <property type="match status" value="1"/>
</dbReference>
<dbReference type="PANTHER" id="PTHR44688">
    <property type="entry name" value="DNA-BINDING TRANSCRIPTIONAL ACTIVATOR DEVR_DOSR"/>
    <property type="match status" value="1"/>
</dbReference>
<evidence type="ECO:0000259" key="4">
    <source>
        <dbReference type="PROSITE" id="PS50043"/>
    </source>
</evidence>
<evidence type="ECO:0000256" key="2">
    <source>
        <dbReference type="ARBA" id="ARBA00023125"/>
    </source>
</evidence>
<dbReference type="AlphaFoldDB" id="A0A5N1IP11"/>
<dbReference type="Pfam" id="PF25873">
    <property type="entry name" value="WHD_MalT"/>
    <property type="match status" value="1"/>
</dbReference>
<dbReference type="Pfam" id="PF00196">
    <property type="entry name" value="GerE"/>
    <property type="match status" value="1"/>
</dbReference>
<dbReference type="SUPFAM" id="SSF48452">
    <property type="entry name" value="TPR-like"/>
    <property type="match status" value="2"/>
</dbReference>
<keyword evidence="2" id="KW-0238">DNA-binding</keyword>
<evidence type="ECO:0000256" key="3">
    <source>
        <dbReference type="ARBA" id="ARBA00023163"/>
    </source>
</evidence>